<feature type="non-terminal residue" evidence="5">
    <location>
        <position position="1"/>
    </location>
</feature>
<evidence type="ECO:0000259" key="2">
    <source>
        <dbReference type="Pfam" id="PF06159"/>
    </source>
</evidence>
<dbReference type="InterPro" id="IPR010378">
    <property type="entry name" value="TRAPPC13"/>
</dbReference>
<keyword evidence="6" id="KW-1185">Reference proteome</keyword>
<dbReference type="Pfam" id="PF23643">
    <property type="entry name" value="TRAPPC13_C"/>
    <property type="match status" value="1"/>
</dbReference>
<dbReference type="PANTHER" id="PTHR13134">
    <property type="entry name" value="TRAFFICKING PROTEIN PARTICLE COMPLEX SUBUNIT 13"/>
    <property type="match status" value="1"/>
</dbReference>
<dbReference type="OrthoDB" id="10250284at2759"/>
<proteinExistence type="inferred from homology"/>
<protein>
    <recommendedName>
        <fullName evidence="7">Trafficking protein particle complex subunit 13</fullName>
    </recommendedName>
</protein>
<dbReference type="GO" id="GO:1990072">
    <property type="term" value="C:TRAPPIII protein complex"/>
    <property type="evidence" value="ECO:0007669"/>
    <property type="project" value="TreeGrafter"/>
</dbReference>
<gene>
    <name evidence="5" type="ORF">OXX778_LOCUS13567</name>
</gene>
<organism evidence="5 6">
    <name type="scientific">Brachionus calyciflorus</name>
    <dbReference type="NCBI Taxonomy" id="104777"/>
    <lineage>
        <taxon>Eukaryota</taxon>
        <taxon>Metazoa</taxon>
        <taxon>Spiralia</taxon>
        <taxon>Gnathifera</taxon>
        <taxon>Rotifera</taxon>
        <taxon>Eurotatoria</taxon>
        <taxon>Monogononta</taxon>
        <taxon>Pseudotrocha</taxon>
        <taxon>Ploima</taxon>
        <taxon>Brachionidae</taxon>
        <taxon>Brachionus</taxon>
    </lineage>
</organism>
<feature type="domain" description="Trafficking protein particle complex subunit 13 N-terminal" evidence="2">
    <location>
        <begin position="6"/>
        <end position="171"/>
    </location>
</feature>
<dbReference type="EMBL" id="CAJNOC010002629">
    <property type="protein sequence ID" value="CAF0943775.1"/>
    <property type="molecule type" value="Genomic_DNA"/>
</dbReference>
<comment type="similarity">
    <text evidence="1">Belongs to the TRAPPC13 family.</text>
</comment>
<dbReference type="Pfam" id="PF06159">
    <property type="entry name" value="TRAPPC13_N"/>
    <property type="match status" value="1"/>
</dbReference>
<accession>A0A814CR04</accession>
<dbReference type="AlphaFoldDB" id="A0A814CR04"/>
<sequence length="429" mass="49966">MEVKEHLVSLKVMRLLKPSMYCTLPVYSETTSNNFSDFLIDQAFDLNSNSAQMNISADFSQTDFLVIPQTFGNLYIGETFTCYICLYNQSIHKVKELSIKLELQTTNMKIPLKFNSSKSDYADEFEPDQKFDGIVEHDVKELGNHILICMVGYVNEKGEKMSFKKFYKFLVSKPFEIQPSYPFDKSDYSSESNQDLIFQAQIQNTTSNYLLMDQVQLQPIKSNIEISRLEAEKQSESELNTSEILKPLEVKQYLFKVKYDQLEKEEKPLIGKLDISWRYSFGEHGHLQTHPLGPPVEYTNKLHNDIELKFQRNSKEFYLENEILIICEIKNKSDRELDLLMKLENSENNERITFLWNCELIHQIGCLSPNESHFIELSVVPLRTGILRLSGITITDLFLKRKHEFSPVLNIFVVPKQDNTSLMKEDFSE</sequence>
<feature type="domain" description="Trafficking protein particle complex subunit 13 middle" evidence="4">
    <location>
        <begin position="188"/>
        <end position="292"/>
    </location>
</feature>
<dbReference type="PANTHER" id="PTHR13134:SF3">
    <property type="entry name" value="TRAFFICKING PROTEIN PARTICLE COMPLEX SUBUNIT 13"/>
    <property type="match status" value="1"/>
</dbReference>
<dbReference type="InterPro" id="IPR055428">
    <property type="entry name" value="TRAPPC13_C"/>
</dbReference>
<evidence type="ECO:0000259" key="3">
    <source>
        <dbReference type="Pfam" id="PF23643"/>
    </source>
</evidence>
<evidence type="ECO:0000313" key="6">
    <source>
        <dbReference type="Proteomes" id="UP000663879"/>
    </source>
</evidence>
<evidence type="ECO:0000256" key="1">
    <source>
        <dbReference type="ARBA" id="ARBA00010785"/>
    </source>
</evidence>
<evidence type="ECO:0000259" key="4">
    <source>
        <dbReference type="Pfam" id="PF23647"/>
    </source>
</evidence>
<name>A0A814CR04_9BILA</name>
<evidence type="ECO:0008006" key="7">
    <source>
        <dbReference type="Google" id="ProtNLM"/>
    </source>
</evidence>
<evidence type="ECO:0000313" key="5">
    <source>
        <dbReference type="EMBL" id="CAF0943775.1"/>
    </source>
</evidence>
<dbReference type="Pfam" id="PF23647">
    <property type="entry name" value="TRAPPC13_M"/>
    <property type="match status" value="1"/>
</dbReference>
<dbReference type="InterPro" id="IPR055427">
    <property type="entry name" value="TRAPPC13_N"/>
</dbReference>
<feature type="domain" description="Trafficking protein particle complex subunit 13 C-terminal" evidence="3">
    <location>
        <begin position="318"/>
        <end position="413"/>
    </location>
</feature>
<reference evidence="5" key="1">
    <citation type="submission" date="2021-02" db="EMBL/GenBank/DDBJ databases">
        <authorList>
            <person name="Nowell W R."/>
        </authorList>
    </citation>
    <scope>NUCLEOTIDE SEQUENCE</scope>
    <source>
        <strain evidence="5">Ploen Becks lab</strain>
    </source>
</reference>
<comment type="caution">
    <text evidence="5">The sequence shown here is derived from an EMBL/GenBank/DDBJ whole genome shotgun (WGS) entry which is preliminary data.</text>
</comment>
<dbReference type="Proteomes" id="UP000663879">
    <property type="component" value="Unassembled WGS sequence"/>
</dbReference>
<dbReference type="InterPro" id="IPR055429">
    <property type="entry name" value="TRAPPC13_M"/>
</dbReference>